<feature type="compositionally biased region" description="Low complexity" evidence="1">
    <location>
        <begin position="108"/>
        <end position="118"/>
    </location>
</feature>
<reference evidence="4 5" key="1">
    <citation type="submission" date="2023-11" db="EMBL/GenBank/DDBJ databases">
        <title>Halocaridina rubra genome assembly.</title>
        <authorList>
            <person name="Smith C."/>
        </authorList>
    </citation>
    <scope>NUCLEOTIDE SEQUENCE [LARGE SCALE GENOMIC DNA]</scope>
    <source>
        <strain evidence="4">EP-1</strain>
        <tissue evidence="4">Whole</tissue>
    </source>
</reference>
<feature type="region of interest" description="Disordered" evidence="1">
    <location>
        <begin position="28"/>
        <end position="75"/>
    </location>
</feature>
<feature type="compositionally biased region" description="Acidic residues" evidence="1">
    <location>
        <begin position="47"/>
        <end position="57"/>
    </location>
</feature>
<evidence type="ECO:0000256" key="1">
    <source>
        <dbReference type="SAM" id="MobiDB-lite"/>
    </source>
</evidence>
<gene>
    <name evidence="4" type="ORF">SK128_013928</name>
</gene>
<feature type="region of interest" description="Disordered" evidence="1">
    <location>
        <begin position="108"/>
        <end position="153"/>
    </location>
</feature>
<protein>
    <recommendedName>
        <fullName evidence="3">WAP domain-containing protein</fullName>
    </recommendedName>
</protein>
<dbReference type="SUPFAM" id="SSF57256">
    <property type="entry name" value="Elafin-like"/>
    <property type="match status" value="1"/>
</dbReference>
<feature type="compositionally biased region" description="Low complexity" evidence="1">
    <location>
        <begin position="63"/>
        <end position="74"/>
    </location>
</feature>
<comment type="caution">
    <text evidence="4">The sequence shown here is derived from an EMBL/GenBank/DDBJ whole genome shotgun (WGS) entry which is preliminary data.</text>
</comment>
<dbReference type="Gene3D" id="4.10.75.10">
    <property type="entry name" value="Elafin-like"/>
    <property type="match status" value="1"/>
</dbReference>
<evidence type="ECO:0000259" key="3">
    <source>
        <dbReference type="PROSITE" id="PS51390"/>
    </source>
</evidence>
<keyword evidence="5" id="KW-1185">Reference proteome</keyword>
<dbReference type="SMART" id="SM00217">
    <property type="entry name" value="WAP"/>
    <property type="match status" value="1"/>
</dbReference>
<dbReference type="EMBL" id="JAXCGZ010007663">
    <property type="protein sequence ID" value="KAK7078796.1"/>
    <property type="molecule type" value="Genomic_DNA"/>
</dbReference>
<proteinExistence type="predicted"/>
<evidence type="ECO:0000256" key="2">
    <source>
        <dbReference type="SAM" id="SignalP"/>
    </source>
</evidence>
<dbReference type="GO" id="GO:0005576">
    <property type="term" value="C:extracellular region"/>
    <property type="evidence" value="ECO:0007669"/>
    <property type="project" value="InterPro"/>
</dbReference>
<dbReference type="InterPro" id="IPR008197">
    <property type="entry name" value="WAP_dom"/>
</dbReference>
<dbReference type="PROSITE" id="PS51390">
    <property type="entry name" value="WAP"/>
    <property type="match status" value="1"/>
</dbReference>
<feature type="compositionally biased region" description="Gly residues" evidence="1">
    <location>
        <begin position="125"/>
        <end position="143"/>
    </location>
</feature>
<feature type="signal peptide" evidence="2">
    <location>
        <begin position="1"/>
        <end position="20"/>
    </location>
</feature>
<dbReference type="GO" id="GO:0030414">
    <property type="term" value="F:peptidase inhibitor activity"/>
    <property type="evidence" value="ECO:0007669"/>
    <property type="project" value="InterPro"/>
</dbReference>
<keyword evidence="2" id="KW-0732">Signal</keyword>
<dbReference type="Proteomes" id="UP001381693">
    <property type="component" value="Unassembled WGS sequence"/>
</dbReference>
<feature type="domain" description="WAP" evidence="3">
    <location>
        <begin position="310"/>
        <end position="361"/>
    </location>
</feature>
<evidence type="ECO:0000313" key="4">
    <source>
        <dbReference type="EMBL" id="KAK7078796.1"/>
    </source>
</evidence>
<feature type="chain" id="PRO_5043005740" description="WAP domain-containing protein" evidence="2">
    <location>
        <begin position="21"/>
        <end position="365"/>
    </location>
</feature>
<name>A0AAN8X6J3_HALRR</name>
<dbReference type="Pfam" id="PF00095">
    <property type="entry name" value="WAP"/>
    <property type="match status" value="1"/>
</dbReference>
<accession>A0AAN8X6J3</accession>
<sequence length="365" mass="34741">MIRKMKILWLVCFLVALVAADENFPAVEENTTGNTGDDNAGYLETGAQDESDDDTDDIEGKTSSSAASSSSSSSINIHINSGPGFTVVPSPSAGPALGPAPGSIGPVLGPVGPVSGPAGPAPGPIGAGPGSIGAGPGPTGAGPGPISAGPGPGPIGGGVGFISAGSGPIGVGPGPIAGGAGPIGAGPGPIGTGPSFGVSPGPAVGVVGSGFGGAPTSGKIVNQGLSGSLGSASGLGAGSGIGGAFGVVASGTGGGFGGVTAVSGNNRFTGRGCRYFCKGPHGRYVCCEIPGQSLGQTPINVHSVGFGFFGVIKPGYCPPIRPVCPGLKQFPVPCTSDVQCAGLDKCCFDTCLEHHTCKPPIGFGR</sequence>
<organism evidence="4 5">
    <name type="scientific">Halocaridina rubra</name>
    <name type="common">Hawaiian red shrimp</name>
    <dbReference type="NCBI Taxonomy" id="373956"/>
    <lineage>
        <taxon>Eukaryota</taxon>
        <taxon>Metazoa</taxon>
        <taxon>Ecdysozoa</taxon>
        <taxon>Arthropoda</taxon>
        <taxon>Crustacea</taxon>
        <taxon>Multicrustacea</taxon>
        <taxon>Malacostraca</taxon>
        <taxon>Eumalacostraca</taxon>
        <taxon>Eucarida</taxon>
        <taxon>Decapoda</taxon>
        <taxon>Pleocyemata</taxon>
        <taxon>Caridea</taxon>
        <taxon>Atyoidea</taxon>
        <taxon>Atyidae</taxon>
        <taxon>Halocaridina</taxon>
    </lineage>
</organism>
<dbReference type="InterPro" id="IPR036645">
    <property type="entry name" value="Elafin-like_sf"/>
</dbReference>
<dbReference type="AlphaFoldDB" id="A0AAN8X6J3"/>
<evidence type="ECO:0000313" key="5">
    <source>
        <dbReference type="Proteomes" id="UP001381693"/>
    </source>
</evidence>